<dbReference type="InterPro" id="IPR044536">
    <property type="entry name" value="PEX7"/>
</dbReference>
<dbReference type="InterPro" id="IPR019775">
    <property type="entry name" value="WD40_repeat_CS"/>
</dbReference>
<feature type="repeat" description="WD" evidence="11">
    <location>
        <begin position="58"/>
        <end position="100"/>
    </location>
</feature>
<dbReference type="PROSITE" id="PS50082">
    <property type="entry name" value="WD_REPEATS_2"/>
    <property type="match status" value="1"/>
</dbReference>
<evidence type="ECO:0000256" key="4">
    <source>
        <dbReference type="ARBA" id="ARBA00022490"/>
    </source>
</evidence>
<dbReference type="SMART" id="SM00320">
    <property type="entry name" value="WD40"/>
    <property type="match status" value="4"/>
</dbReference>
<dbReference type="GO" id="GO:0005053">
    <property type="term" value="F:peroxisome matrix targeting signal-2 binding"/>
    <property type="evidence" value="ECO:0007669"/>
    <property type="project" value="InterPro"/>
</dbReference>
<evidence type="ECO:0000256" key="6">
    <source>
        <dbReference type="ARBA" id="ARBA00022737"/>
    </source>
</evidence>
<evidence type="ECO:0000256" key="1">
    <source>
        <dbReference type="ARBA" id="ARBA00004253"/>
    </source>
</evidence>
<dbReference type="PROSITE" id="PS50294">
    <property type="entry name" value="WD_REPEATS_REGION"/>
    <property type="match status" value="1"/>
</dbReference>
<dbReference type="SUPFAM" id="SSF50978">
    <property type="entry name" value="WD40 repeat-like"/>
    <property type="match status" value="1"/>
</dbReference>
<evidence type="ECO:0000256" key="3">
    <source>
        <dbReference type="ARBA" id="ARBA00022448"/>
    </source>
</evidence>
<dbReference type="Proteomes" id="UP000187283">
    <property type="component" value="Unassembled WGS sequence"/>
</dbReference>
<dbReference type="Pfam" id="PF00400">
    <property type="entry name" value="WD40"/>
    <property type="match status" value="2"/>
</dbReference>
<keyword evidence="5 11" id="KW-0853">WD repeat</keyword>
<dbReference type="InterPro" id="IPR001680">
    <property type="entry name" value="WD40_rpt"/>
</dbReference>
<keyword evidence="13" id="KW-1185">Reference proteome</keyword>
<dbReference type="OrthoDB" id="273771at2759"/>
<keyword evidence="3" id="KW-0813">Transport</keyword>
<dbReference type="PROSITE" id="PS00678">
    <property type="entry name" value="WD_REPEATS_1"/>
    <property type="match status" value="1"/>
</dbReference>
<comment type="caution">
    <text evidence="12">The sequence shown here is derived from an EMBL/GenBank/DDBJ whole genome shotgun (WGS) entry which is preliminary data.</text>
</comment>
<keyword evidence="7" id="KW-0653">Protein transport</keyword>
<evidence type="ECO:0000313" key="12">
    <source>
        <dbReference type="EMBL" id="OMJ18881.1"/>
    </source>
</evidence>
<accession>A0A1R1XW52</accession>
<evidence type="ECO:0000256" key="9">
    <source>
        <dbReference type="ARBA" id="ARBA00024017"/>
    </source>
</evidence>
<keyword evidence="4" id="KW-0963">Cytoplasm</keyword>
<comment type="subcellular location">
    <subcellularLocation>
        <location evidence="2">Cytoplasm</location>
        <location evidence="2">Cytosol</location>
    </subcellularLocation>
    <subcellularLocation>
        <location evidence="1">Peroxisome matrix</location>
    </subcellularLocation>
</comment>
<evidence type="ECO:0000256" key="11">
    <source>
        <dbReference type="PROSITE-ProRule" id="PRU00221"/>
    </source>
</evidence>
<dbReference type="EMBL" id="LSSN01001634">
    <property type="protein sequence ID" value="OMJ18881.1"/>
    <property type="molecule type" value="Genomic_DNA"/>
</dbReference>
<dbReference type="GO" id="GO:0005782">
    <property type="term" value="C:peroxisomal matrix"/>
    <property type="evidence" value="ECO:0007669"/>
    <property type="project" value="UniProtKB-SubCell"/>
</dbReference>
<dbReference type="GO" id="GO:0005829">
    <property type="term" value="C:cytosol"/>
    <property type="evidence" value="ECO:0007669"/>
    <property type="project" value="UniProtKB-SubCell"/>
</dbReference>
<dbReference type="GO" id="GO:0016558">
    <property type="term" value="P:protein import into peroxisome matrix"/>
    <property type="evidence" value="ECO:0007669"/>
    <property type="project" value="InterPro"/>
</dbReference>
<organism evidence="12 13">
    <name type="scientific">Smittium culicis</name>
    <dbReference type="NCBI Taxonomy" id="133412"/>
    <lineage>
        <taxon>Eukaryota</taxon>
        <taxon>Fungi</taxon>
        <taxon>Fungi incertae sedis</taxon>
        <taxon>Zoopagomycota</taxon>
        <taxon>Kickxellomycotina</taxon>
        <taxon>Harpellomycetes</taxon>
        <taxon>Harpellales</taxon>
        <taxon>Legeriomycetaceae</taxon>
        <taxon>Smittium</taxon>
    </lineage>
</organism>
<dbReference type="InterPro" id="IPR015943">
    <property type="entry name" value="WD40/YVTN_repeat-like_dom_sf"/>
</dbReference>
<dbReference type="STRING" id="133412.A0A1R1XW52"/>
<dbReference type="PANTHER" id="PTHR46027:SF1">
    <property type="entry name" value="PEROXISOMAL TARGETING SIGNAL 2 RECEPTOR"/>
    <property type="match status" value="1"/>
</dbReference>
<proteinExistence type="inferred from homology"/>
<comment type="similarity">
    <text evidence="9">Belongs to the WD repeat peroxin-7 family.</text>
</comment>
<evidence type="ECO:0000256" key="10">
    <source>
        <dbReference type="ARBA" id="ARBA00032565"/>
    </source>
</evidence>
<dbReference type="InterPro" id="IPR036322">
    <property type="entry name" value="WD40_repeat_dom_sf"/>
</dbReference>
<reference evidence="12 13" key="1">
    <citation type="submission" date="2017-01" db="EMBL/GenBank/DDBJ databases">
        <authorList>
            <person name="Mah S.A."/>
            <person name="Swanson W.J."/>
            <person name="Moy G.W."/>
            <person name="Vacquier V.D."/>
        </authorList>
    </citation>
    <scope>NUCLEOTIDE SEQUENCE [LARGE SCALE GENOMIC DNA]</scope>
    <source>
        <strain evidence="12 13">GSMNP</strain>
    </source>
</reference>
<protein>
    <recommendedName>
        <fullName evidence="10">Peroxin-7</fullName>
    </recommendedName>
</protein>
<keyword evidence="12" id="KW-0675">Receptor</keyword>
<dbReference type="PANTHER" id="PTHR46027">
    <property type="entry name" value="PEROXISOMAL TARGETING SIGNAL 2 RECEPTOR"/>
    <property type="match status" value="1"/>
</dbReference>
<keyword evidence="8" id="KW-0576">Peroxisome</keyword>
<dbReference type="Gene3D" id="2.130.10.10">
    <property type="entry name" value="YVTN repeat-like/Quinoprotein amine dehydrogenase"/>
    <property type="match status" value="1"/>
</dbReference>
<sequence>MKQWSPTNKASLKTISEHQGCVYDTAWNPRNKSVFASCAEDKTIKIHDLLQPHPVSVLQGHVDQVISVDWNKYDNNLLISSSSDKSTRVWDIRNPKYSVIQFGPFEFPKKKVMFSPHHKNIAVGCGYDMCVTFWNLTTMQPIYNYNQHKEFIFGIDWNLFYPDLVTTYSWDEHVNLIRVKI</sequence>
<name>A0A1R1XW52_9FUNG</name>
<evidence type="ECO:0000256" key="5">
    <source>
        <dbReference type="ARBA" id="ARBA00022574"/>
    </source>
</evidence>
<evidence type="ECO:0000313" key="13">
    <source>
        <dbReference type="Proteomes" id="UP000187283"/>
    </source>
</evidence>
<evidence type="ECO:0000256" key="2">
    <source>
        <dbReference type="ARBA" id="ARBA00004514"/>
    </source>
</evidence>
<dbReference type="AlphaFoldDB" id="A0A1R1XW52"/>
<gene>
    <name evidence="12" type="ORF">AYI70_g5083</name>
</gene>
<evidence type="ECO:0000256" key="8">
    <source>
        <dbReference type="ARBA" id="ARBA00023140"/>
    </source>
</evidence>
<evidence type="ECO:0000256" key="7">
    <source>
        <dbReference type="ARBA" id="ARBA00022927"/>
    </source>
</evidence>
<keyword evidence="6" id="KW-0677">Repeat</keyword>